<evidence type="ECO:0000256" key="17">
    <source>
        <dbReference type="SAM" id="MobiDB-lite"/>
    </source>
</evidence>
<dbReference type="InterPro" id="IPR008271">
    <property type="entry name" value="Ser/Thr_kinase_AS"/>
</dbReference>
<keyword evidence="7 16" id="KW-0547">Nucleotide-binding</keyword>
<evidence type="ECO:0000256" key="4">
    <source>
        <dbReference type="ARBA" id="ARBA00022692"/>
    </source>
</evidence>
<evidence type="ECO:0000256" key="8">
    <source>
        <dbReference type="ARBA" id="ARBA00022777"/>
    </source>
</evidence>
<keyword evidence="5" id="KW-0732">Signal</keyword>
<evidence type="ECO:0000313" key="21">
    <source>
        <dbReference type="Proteomes" id="UP001153076"/>
    </source>
</evidence>
<keyword evidence="9 16" id="KW-0067">ATP-binding</keyword>
<dbReference type="Proteomes" id="UP001153076">
    <property type="component" value="Unassembled WGS sequence"/>
</dbReference>
<dbReference type="InterPro" id="IPR017441">
    <property type="entry name" value="Protein_kinase_ATP_BS"/>
</dbReference>
<dbReference type="FunFam" id="3.30.200.20:FF:000142">
    <property type="entry name" value="Cysteine-rich receptor-like protein kinase 10"/>
    <property type="match status" value="1"/>
</dbReference>
<evidence type="ECO:0000256" key="11">
    <source>
        <dbReference type="ARBA" id="ARBA00023136"/>
    </source>
</evidence>
<comment type="caution">
    <text evidence="20">The sequence shown here is derived from an EMBL/GenBank/DDBJ whole genome shotgun (WGS) entry which is preliminary data.</text>
</comment>
<keyword evidence="8" id="KW-0418">Kinase</keyword>
<organism evidence="20 21">
    <name type="scientific">Carnegiea gigantea</name>
    <dbReference type="NCBI Taxonomy" id="171969"/>
    <lineage>
        <taxon>Eukaryota</taxon>
        <taxon>Viridiplantae</taxon>
        <taxon>Streptophyta</taxon>
        <taxon>Embryophyta</taxon>
        <taxon>Tracheophyta</taxon>
        <taxon>Spermatophyta</taxon>
        <taxon>Magnoliopsida</taxon>
        <taxon>eudicotyledons</taxon>
        <taxon>Gunneridae</taxon>
        <taxon>Pentapetalae</taxon>
        <taxon>Caryophyllales</taxon>
        <taxon>Cactineae</taxon>
        <taxon>Cactaceae</taxon>
        <taxon>Cactoideae</taxon>
        <taxon>Echinocereeae</taxon>
        <taxon>Carnegiea</taxon>
    </lineage>
</organism>
<dbReference type="SUPFAM" id="SSF56112">
    <property type="entry name" value="Protein kinase-like (PK-like)"/>
    <property type="match status" value="2"/>
</dbReference>
<accession>A0A9Q1JFV4</accession>
<feature type="transmembrane region" description="Helical" evidence="18">
    <location>
        <begin position="261"/>
        <end position="285"/>
    </location>
</feature>
<evidence type="ECO:0000259" key="19">
    <source>
        <dbReference type="PROSITE" id="PS50011"/>
    </source>
</evidence>
<dbReference type="GO" id="GO:0005524">
    <property type="term" value="F:ATP binding"/>
    <property type="evidence" value="ECO:0007669"/>
    <property type="project" value="UniProtKB-UniRule"/>
</dbReference>
<keyword evidence="12" id="KW-0675">Receptor</keyword>
<dbReference type="InterPro" id="IPR011009">
    <property type="entry name" value="Kinase-like_dom_sf"/>
</dbReference>
<protein>
    <recommendedName>
        <fullName evidence="19">Protein kinase domain-containing protein</fullName>
    </recommendedName>
</protein>
<keyword evidence="4 18" id="KW-0812">Transmembrane</keyword>
<dbReference type="PANTHER" id="PTHR27002">
    <property type="entry name" value="RECEPTOR-LIKE SERINE/THREONINE-PROTEIN KINASE SD1-8"/>
    <property type="match status" value="1"/>
</dbReference>
<dbReference type="AlphaFoldDB" id="A0A9Q1JFV4"/>
<evidence type="ECO:0000256" key="16">
    <source>
        <dbReference type="PROSITE-ProRule" id="PRU10141"/>
    </source>
</evidence>
<evidence type="ECO:0000256" key="15">
    <source>
        <dbReference type="ARBA" id="ARBA00047951"/>
    </source>
</evidence>
<dbReference type="InterPro" id="IPR000719">
    <property type="entry name" value="Prot_kinase_dom"/>
</dbReference>
<feature type="binding site" evidence="16">
    <location>
        <position position="357"/>
    </location>
    <ligand>
        <name>ATP</name>
        <dbReference type="ChEBI" id="CHEBI:30616"/>
    </ligand>
</feature>
<dbReference type="PROSITE" id="PS00108">
    <property type="entry name" value="PROTEIN_KINASE_ST"/>
    <property type="match status" value="2"/>
</dbReference>
<keyword evidence="3" id="KW-0808">Transferase</keyword>
<gene>
    <name evidence="20" type="ORF">Cgig2_030500</name>
</gene>
<evidence type="ECO:0000256" key="1">
    <source>
        <dbReference type="ARBA" id="ARBA00004167"/>
    </source>
</evidence>
<dbReference type="PROSITE" id="PS00107">
    <property type="entry name" value="PROTEIN_KINASE_ATP"/>
    <property type="match status" value="1"/>
</dbReference>
<feature type="domain" description="Protein kinase" evidence="19">
    <location>
        <begin position="779"/>
        <end position="1069"/>
    </location>
</feature>
<feature type="region of interest" description="Disordered" evidence="17">
    <location>
        <begin position="1092"/>
        <end position="1112"/>
    </location>
</feature>
<evidence type="ECO:0000256" key="13">
    <source>
        <dbReference type="ARBA" id="ARBA00023180"/>
    </source>
</evidence>
<keyword evidence="10 18" id="KW-1133">Transmembrane helix</keyword>
<evidence type="ECO:0000256" key="18">
    <source>
        <dbReference type="SAM" id="Phobius"/>
    </source>
</evidence>
<evidence type="ECO:0000256" key="9">
    <source>
        <dbReference type="ARBA" id="ARBA00022840"/>
    </source>
</evidence>
<comment type="catalytic activity">
    <reaction evidence="15">
        <text>L-threonyl-[protein] + ATP = O-phospho-L-threonyl-[protein] + ADP + H(+)</text>
        <dbReference type="Rhea" id="RHEA:46608"/>
        <dbReference type="Rhea" id="RHEA-COMP:11060"/>
        <dbReference type="Rhea" id="RHEA-COMP:11605"/>
        <dbReference type="ChEBI" id="CHEBI:15378"/>
        <dbReference type="ChEBI" id="CHEBI:30013"/>
        <dbReference type="ChEBI" id="CHEBI:30616"/>
        <dbReference type="ChEBI" id="CHEBI:61977"/>
        <dbReference type="ChEBI" id="CHEBI:456216"/>
    </reaction>
</comment>
<dbReference type="GO" id="GO:0042742">
    <property type="term" value="P:defense response to bacterium"/>
    <property type="evidence" value="ECO:0007669"/>
    <property type="project" value="TreeGrafter"/>
</dbReference>
<comment type="catalytic activity">
    <reaction evidence="14">
        <text>L-seryl-[protein] + ATP = O-phospho-L-seryl-[protein] + ADP + H(+)</text>
        <dbReference type="Rhea" id="RHEA:17989"/>
        <dbReference type="Rhea" id="RHEA-COMP:9863"/>
        <dbReference type="Rhea" id="RHEA-COMP:11604"/>
        <dbReference type="ChEBI" id="CHEBI:15378"/>
        <dbReference type="ChEBI" id="CHEBI:29999"/>
        <dbReference type="ChEBI" id="CHEBI:30616"/>
        <dbReference type="ChEBI" id="CHEBI:83421"/>
        <dbReference type="ChEBI" id="CHEBI:456216"/>
    </reaction>
</comment>
<dbReference type="PROSITE" id="PS50011">
    <property type="entry name" value="PROTEIN_KINASE_DOM"/>
    <property type="match status" value="2"/>
</dbReference>
<name>A0A9Q1JFV4_9CARY</name>
<keyword evidence="21" id="KW-1185">Reference proteome</keyword>
<evidence type="ECO:0000256" key="12">
    <source>
        <dbReference type="ARBA" id="ARBA00023170"/>
    </source>
</evidence>
<sequence length="1112" mass="123885">MHPCGSTPSVLHARCAERSRSNPAVSVLQWSADEMTISEPSARVMDSMNLFIDQVPYSKYTSVSGECFKKYRSIIRSISSDLNRAGTGENRDVTFHNILLLIGSAQLKKVRMGSGKIRMYGIEVILVAMLWLSIIPIMPSSAQQGGLTCWKKISDCLGKNLNQTSNPEFNEKSSSFNASKFLCCPLIQEQAQSHKLCFCTMDLFIHQNPSSGNGTLTVLKFCNITDSDSLASFDAFCSDGSSPRQAPAGSTPSPAVGKKNVITAVAVSSAVLLVLMALGIILYGVKARKKPNEPANPPPPFDPPSRDDIITPESLQYEFGALKEATNDFSNDHKIGQGGFGVVYRGTLPNGQVVAVKRLSRGSWQGDTEFKNEAALLAKLQHRNLVRLVGFCLAKEERLLVYEFMQNKSLDYLLFDPEKQKQLTWPRRYNIVKGIARGMLYLHEDSPTRIIHRDMKASNVLLDAEMNPKIADFGMAKIFHVEQTRGATSKIIGTYGFMAPEYLAHGQFSVKSDVYSFGVLVLEIVSGRSVTSLIYQFGSAGENLLRYAWICFRDGRPLDFIDPTLRDSYSKNEIIRCIHIGLLCVQEDMRIRPSMERVVLMFNSDSDVGALLLPLHPGILRARYAEATEQSSITNTSSMPWSGIVVGTVWLSTILIMPSSAQQCWKNIADCLDEHFNQTSKPEFDSNSPSFNGTEFFCCPLIQEAAQNEKPCFCEMNTFVHQNPSNNTGVLKLLNFCGVTDSESLDSFDAFCSASRNDVVTPESLQYEFGALKAATNNFSNYHRIQGDGFGVGTLPNGKEVAIKRLSNRSWQGDQEFMNEVTLVAKLQHRNLVRLLGFCLVNEERLLVCEFAHNRSLDYILFGYSPLKSCRMPWHTDTDQQKQLDWSMRCKIIGGIARGLLYLHEDSPTRIIHRDLKAANILLDTEMNPKISDFGMARIFHFEQTHGDTRRIIGTHGYMAPEYLLLGQFSIKSDVYSFGVLILEIVSGKKISSLMYPSGSAGENLPSSAWRCFRDGRPLDFMDPTLRHSHSRNEVIRCIHLGLQCIQDDPRRRPSMGKVVVMLNSDSDVGGLLLPECPGGLQARYAEQSTTNSISHMPWSGNEGLISEPNPR</sequence>
<evidence type="ECO:0000256" key="14">
    <source>
        <dbReference type="ARBA" id="ARBA00047558"/>
    </source>
</evidence>
<evidence type="ECO:0000313" key="20">
    <source>
        <dbReference type="EMBL" id="KAJ8420289.1"/>
    </source>
</evidence>
<dbReference type="PANTHER" id="PTHR27002:SF1050">
    <property type="entry name" value="CYSTEINE-RICH RECEPTOR-LIKE PROTEIN KINASE 5"/>
    <property type="match status" value="1"/>
</dbReference>
<evidence type="ECO:0000256" key="7">
    <source>
        <dbReference type="ARBA" id="ARBA00022741"/>
    </source>
</evidence>
<dbReference type="FunFam" id="1.10.510.10:FF:000129">
    <property type="entry name" value="cysteine-rich receptor-like protein kinase 10"/>
    <property type="match status" value="2"/>
</dbReference>
<evidence type="ECO:0000256" key="5">
    <source>
        <dbReference type="ARBA" id="ARBA00022729"/>
    </source>
</evidence>
<evidence type="ECO:0000256" key="3">
    <source>
        <dbReference type="ARBA" id="ARBA00022679"/>
    </source>
</evidence>
<feature type="transmembrane region" description="Helical" evidence="18">
    <location>
        <begin position="117"/>
        <end position="138"/>
    </location>
</feature>
<comment type="subcellular location">
    <subcellularLocation>
        <location evidence="1">Membrane</location>
        <topology evidence="1">Single-pass membrane protein</topology>
    </subcellularLocation>
</comment>
<dbReference type="Gene3D" id="1.10.510.10">
    <property type="entry name" value="Transferase(Phosphotransferase) domain 1"/>
    <property type="match status" value="2"/>
</dbReference>
<dbReference type="InterPro" id="IPR001245">
    <property type="entry name" value="Ser-Thr/Tyr_kinase_cat_dom"/>
</dbReference>
<dbReference type="CDD" id="cd14066">
    <property type="entry name" value="STKc_IRAK"/>
    <property type="match status" value="1"/>
</dbReference>
<keyword evidence="2" id="KW-0723">Serine/threonine-protein kinase</keyword>
<dbReference type="GO" id="GO:0005886">
    <property type="term" value="C:plasma membrane"/>
    <property type="evidence" value="ECO:0007669"/>
    <property type="project" value="TreeGrafter"/>
</dbReference>
<evidence type="ECO:0000256" key="10">
    <source>
        <dbReference type="ARBA" id="ARBA00022989"/>
    </source>
</evidence>
<dbReference type="Gene3D" id="3.30.200.20">
    <property type="entry name" value="Phosphorylase Kinase, domain 1"/>
    <property type="match status" value="2"/>
</dbReference>
<dbReference type="GO" id="GO:0004674">
    <property type="term" value="F:protein serine/threonine kinase activity"/>
    <property type="evidence" value="ECO:0007669"/>
    <property type="project" value="UniProtKB-KW"/>
</dbReference>
<proteinExistence type="predicted"/>
<keyword evidence="13" id="KW-0325">Glycoprotein</keyword>
<keyword evidence="11 18" id="KW-0472">Membrane</keyword>
<dbReference type="EMBL" id="JAKOGI010003598">
    <property type="protein sequence ID" value="KAJ8420289.1"/>
    <property type="molecule type" value="Genomic_DNA"/>
</dbReference>
<dbReference type="SMART" id="SM00220">
    <property type="entry name" value="S_TKc"/>
    <property type="match status" value="2"/>
</dbReference>
<feature type="domain" description="Protein kinase" evidence="19">
    <location>
        <begin position="329"/>
        <end position="619"/>
    </location>
</feature>
<feature type="compositionally biased region" description="Pro residues" evidence="17">
    <location>
        <begin position="294"/>
        <end position="303"/>
    </location>
</feature>
<evidence type="ECO:0000256" key="6">
    <source>
        <dbReference type="ARBA" id="ARBA00022737"/>
    </source>
</evidence>
<feature type="region of interest" description="Disordered" evidence="17">
    <location>
        <begin position="289"/>
        <end position="308"/>
    </location>
</feature>
<reference evidence="20" key="1">
    <citation type="submission" date="2022-04" db="EMBL/GenBank/DDBJ databases">
        <title>Carnegiea gigantea Genome sequencing and assembly v2.</title>
        <authorList>
            <person name="Copetti D."/>
            <person name="Sanderson M.J."/>
            <person name="Burquez A."/>
            <person name="Wojciechowski M.F."/>
        </authorList>
    </citation>
    <scope>NUCLEOTIDE SEQUENCE</scope>
    <source>
        <strain evidence="20">SGP5-SGP5p</strain>
        <tissue evidence="20">Aerial part</tissue>
    </source>
</reference>
<keyword evidence="6" id="KW-0677">Repeat</keyword>
<dbReference type="Pfam" id="PF07714">
    <property type="entry name" value="PK_Tyr_Ser-Thr"/>
    <property type="match status" value="2"/>
</dbReference>
<dbReference type="OrthoDB" id="785331at2759"/>
<evidence type="ECO:0000256" key="2">
    <source>
        <dbReference type="ARBA" id="ARBA00022527"/>
    </source>
</evidence>